<accession>A0AAE0CPW6</accession>
<dbReference type="InterPro" id="IPR012337">
    <property type="entry name" value="RNaseH-like_sf"/>
</dbReference>
<dbReference type="Gene3D" id="3.30.420.10">
    <property type="entry name" value="Ribonuclease H-like superfamily/Ribonuclease H"/>
    <property type="match status" value="1"/>
</dbReference>
<dbReference type="CDD" id="cd01650">
    <property type="entry name" value="RT_nLTR_like"/>
    <property type="match status" value="1"/>
</dbReference>
<dbReference type="AlphaFoldDB" id="A0AAE0CPW6"/>
<dbReference type="CDD" id="cd06222">
    <property type="entry name" value="RNase_H_like"/>
    <property type="match status" value="1"/>
</dbReference>
<dbReference type="EMBL" id="JANJYI010000002">
    <property type="protein sequence ID" value="KAK2659185.1"/>
    <property type="molecule type" value="Genomic_DNA"/>
</dbReference>
<name>A0AAE0CPW6_9ROSI</name>
<dbReference type="GO" id="GO:0004523">
    <property type="term" value="F:RNA-DNA hybrid ribonuclease activity"/>
    <property type="evidence" value="ECO:0007669"/>
    <property type="project" value="InterPro"/>
</dbReference>
<comment type="caution">
    <text evidence="2">The sequence shown here is derived from an EMBL/GenBank/DDBJ whole genome shotgun (WGS) entry which is preliminary data.</text>
</comment>
<dbReference type="Pfam" id="PF13456">
    <property type="entry name" value="RVT_3"/>
    <property type="match status" value="1"/>
</dbReference>
<proteinExistence type="predicted"/>
<sequence length="689" mass="77892">MNFIVEFHRNSEIVRDLNNTFITLIPNCQSPESMKDFRPISLVGAMYKILAKVLANSLKGAMDVVIGDYQMAFVRGGQIIDSLVIEEKVIHSWKKDKEWGLLVKLDFEKAYDSVDHLFLDSMLKDMGFGSRWRQWVNSCILTPSISVLVNGSPSNPFNLERGIRQGDPILPFLFNIVIESLSCLLKKAFELDMLRGAVFGREELHLSHLQFADDTIIFLEPKLEYLINSKRILRCFELASGLRINFHKSCVVKVGKKLSEEVEWFIRFRLVWLTQLRSYKGVFSEVIGFKRKGFMLWSGGCKSKRLGGLGIGRILDKNKGLLAKWILRFGKENESLWKKIMCVKYGLDVASLQWNWHAPRSASYFSKAVSSVLEPGSFSAKVCNEGLKVVVGCGDRVNFWADVWCVDSSLKEVFPRIFALAVNKSGVIKEFDHLNDNAWFWDIQLRRRTFDWEVDIWNSFSNFLYGVVLLKGRTIVIGVMQSFGLASMSGVECPFCQGDIESINHLFLVSLWFKHHGKGSKESLSVMLENLKICCVDVASFKPSILKDWIPPPNDVLMFNVDGSASGSLEPAGIGGVLRNSAGDILCLFSINVGFQDAGAAEVLAILKANSLCIDKASLKDRKIHIASDSSSAVFWVNNNGIGNLKLCNLIYDIRSNLIVKKVRKPFLSFWIIPPSFISRDNLMIWWIL</sequence>
<dbReference type="PANTHER" id="PTHR19446">
    <property type="entry name" value="REVERSE TRANSCRIPTASES"/>
    <property type="match status" value="1"/>
</dbReference>
<keyword evidence="3" id="KW-1185">Reference proteome</keyword>
<gene>
    <name evidence="2" type="ORF">Ddye_005718</name>
</gene>
<dbReference type="Pfam" id="PF00078">
    <property type="entry name" value="RVT_1"/>
    <property type="match status" value="1"/>
</dbReference>
<dbReference type="PROSITE" id="PS50878">
    <property type="entry name" value="RT_POL"/>
    <property type="match status" value="1"/>
</dbReference>
<dbReference type="InterPro" id="IPR000477">
    <property type="entry name" value="RT_dom"/>
</dbReference>
<evidence type="ECO:0000259" key="1">
    <source>
        <dbReference type="PROSITE" id="PS50878"/>
    </source>
</evidence>
<dbReference type="SUPFAM" id="SSF53098">
    <property type="entry name" value="Ribonuclease H-like"/>
    <property type="match status" value="1"/>
</dbReference>
<protein>
    <recommendedName>
        <fullName evidence="1">Reverse transcriptase domain-containing protein</fullName>
    </recommendedName>
</protein>
<reference evidence="2" key="1">
    <citation type="journal article" date="2023" name="Plant J.">
        <title>Genome sequences and population genomics provide insights into the demographic history, inbreeding, and mutation load of two 'living fossil' tree species of Dipteronia.</title>
        <authorList>
            <person name="Feng Y."/>
            <person name="Comes H.P."/>
            <person name="Chen J."/>
            <person name="Zhu S."/>
            <person name="Lu R."/>
            <person name="Zhang X."/>
            <person name="Li P."/>
            <person name="Qiu J."/>
            <person name="Olsen K.M."/>
            <person name="Qiu Y."/>
        </authorList>
    </citation>
    <scope>NUCLEOTIDE SEQUENCE</scope>
    <source>
        <strain evidence="2">KIB01</strain>
    </source>
</reference>
<organism evidence="2 3">
    <name type="scientific">Dipteronia dyeriana</name>
    <dbReference type="NCBI Taxonomy" id="168575"/>
    <lineage>
        <taxon>Eukaryota</taxon>
        <taxon>Viridiplantae</taxon>
        <taxon>Streptophyta</taxon>
        <taxon>Embryophyta</taxon>
        <taxon>Tracheophyta</taxon>
        <taxon>Spermatophyta</taxon>
        <taxon>Magnoliopsida</taxon>
        <taxon>eudicotyledons</taxon>
        <taxon>Gunneridae</taxon>
        <taxon>Pentapetalae</taxon>
        <taxon>rosids</taxon>
        <taxon>malvids</taxon>
        <taxon>Sapindales</taxon>
        <taxon>Sapindaceae</taxon>
        <taxon>Hippocastanoideae</taxon>
        <taxon>Acereae</taxon>
        <taxon>Dipteronia</taxon>
    </lineage>
</organism>
<dbReference type="InterPro" id="IPR036397">
    <property type="entry name" value="RNaseH_sf"/>
</dbReference>
<feature type="domain" description="Reverse transcriptase" evidence="1">
    <location>
        <begin position="6"/>
        <end position="270"/>
    </location>
</feature>
<dbReference type="InterPro" id="IPR002156">
    <property type="entry name" value="RNaseH_domain"/>
</dbReference>
<dbReference type="InterPro" id="IPR044730">
    <property type="entry name" value="RNase_H-like_dom_plant"/>
</dbReference>
<evidence type="ECO:0000313" key="2">
    <source>
        <dbReference type="EMBL" id="KAK2659185.1"/>
    </source>
</evidence>
<dbReference type="GO" id="GO:0003676">
    <property type="term" value="F:nucleic acid binding"/>
    <property type="evidence" value="ECO:0007669"/>
    <property type="project" value="InterPro"/>
</dbReference>
<dbReference type="Proteomes" id="UP001280121">
    <property type="component" value="Unassembled WGS sequence"/>
</dbReference>
<evidence type="ECO:0000313" key="3">
    <source>
        <dbReference type="Proteomes" id="UP001280121"/>
    </source>
</evidence>